<dbReference type="GO" id="GO:0004930">
    <property type="term" value="F:G protein-coupled receptor activity"/>
    <property type="evidence" value="ECO:0007669"/>
    <property type="project" value="InterPro"/>
</dbReference>
<keyword evidence="3 5" id="KW-1133">Transmembrane helix</keyword>
<feature type="non-terminal residue" evidence="7">
    <location>
        <position position="1"/>
    </location>
</feature>
<feature type="domain" description="G-protein coupled receptors family 3 profile" evidence="6">
    <location>
        <begin position="242"/>
        <end position="472"/>
    </location>
</feature>
<proteinExistence type="predicted"/>
<organism evidence="7 8">
    <name type="scientific">Neocallimastix californiae</name>
    <dbReference type="NCBI Taxonomy" id="1754190"/>
    <lineage>
        <taxon>Eukaryota</taxon>
        <taxon>Fungi</taxon>
        <taxon>Fungi incertae sedis</taxon>
        <taxon>Chytridiomycota</taxon>
        <taxon>Chytridiomycota incertae sedis</taxon>
        <taxon>Neocallimastigomycetes</taxon>
        <taxon>Neocallimastigales</taxon>
        <taxon>Neocallimastigaceae</taxon>
        <taxon>Neocallimastix</taxon>
    </lineage>
</organism>
<evidence type="ECO:0000259" key="6">
    <source>
        <dbReference type="Pfam" id="PF00003"/>
    </source>
</evidence>
<dbReference type="Gene3D" id="3.40.190.10">
    <property type="entry name" value="Periplasmic binding protein-like II"/>
    <property type="match status" value="1"/>
</dbReference>
<dbReference type="Pfam" id="PF00003">
    <property type="entry name" value="7tm_3"/>
    <property type="match status" value="1"/>
</dbReference>
<feature type="transmembrane region" description="Helical" evidence="5">
    <location>
        <begin position="390"/>
        <end position="415"/>
    </location>
</feature>
<protein>
    <recommendedName>
        <fullName evidence="6">G-protein coupled receptors family 3 profile domain-containing protein</fullName>
    </recommendedName>
</protein>
<keyword evidence="2 5" id="KW-0812">Transmembrane</keyword>
<accession>A0A1Y2D5N7</accession>
<evidence type="ECO:0000256" key="5">
    <source>
        <dbReference type="SAM" id="Phobius"/>
    </source>
</evidence>
<evidence type="ECO:0000256" key="4">
    <source>
        <dbReference type="ARBA" id="ARBA00023136"/>
    </source>
</evidence>
<feature type="transmembrane region" description="Helical" evidence="5">
    <location>
        <begin position="279"/>
        <end position="299"/>
    </location>
</feature>
<dbReference type="AlphaFoldDB" id="A0A1Y2D5N7"/>
<comment type="caution">
    <text evidence="7">The sequence shown here is derived from an EMBL/GenBank/DDBJ whole genome shotgun (WGS) entry which is preliminary data.</text>
</comment>
<dbReference type="OrthoDB" id="10489630at2759"/>
<feature type="transmembrane region" description="Helical" evidence="5">
    <location>
        <begin position="349"/>
        <end position="369"/>
    </location>
</feature>
<evidence type="ECO:0000256" key="2">
    <source>
        <dbReference type="ARBA" id="ARBA00022692"/>
    </source>
</evidence>
<feature type="transmembrane region" description="Helical" evidence="5">
    <location>
        <begin position="311"/>
        <end position="329"/>
    </location>
</feature>
<evidence type="ECO:0000256" key="3">
    <source>
        <dbReference type="ARBA" id="ARBA00022989"/>
    </source>
</evidence>
<dbReference type="EMBL" id="MCOG01000083">
    <property type="protein sequence ID" value="ORY54618.1"/>
    <property type="molecule type" value="Genomic_DNA"/>
</dbReference>
<feature type="transmembrane region" description="Helical" evidence="5">
    <location>
        <begin position="427"/>
        <end position="447"/>
    </location>
</feature>
<sequence length="564" mass="65592">EIPKTWDELLKTKSEEGQLIIYEFINSYRETLNSPFPKIKSKETFSALQSLKNFVNSVSSDSEWRSNEDLIFYNFLTGNSIFIKYWYSKHYTSLYTASPLPCGNFGISGSVISSYNVAVNKYIDETNKNASVEVLKFITSKEIQRDLLISEEIFSPIVSLYDDDEVCEIINCELIKSIQPFSIVNMIYENDYYDLYDYSRKYKSYIYEFIKGNKTVDEVIKKLDNLTRFYNISFKTDDSLFGLIVGIIYFLVTLLLILSLVYLFVDKYQNLFSHFDKDFWILSIIGCVVIMSSVLTFYGEISSLKCHLRRSLISLGFIFSITPMLHKLISNYPNANKISLWVNDYKYKFLMTVTFMDIFLNSLLAISSYNIKNVVVSHGKNFHKCDMKSLFGIITLFLIALYEISLLFSIIFFVIKEWSLDKNKNDKIFFLTAVSEDILSIILYHILSMTKIEDFIACNTILITNIFIFTITKYICIYGVKLIAIFKSELKEKKYGGYIPTLINSSDIKNDFFYRNRVSKFSSNAYSNGNGTYSSLSCKKFDLEFKEDSDQPLELDISEYIDRK</sequence>
<comment type="subcellular location">
    <subcellularLocation>
        <location evidence="1">Membrane</location>
        <topology evidence="1">Multi-pass membrane protein</topology>
    </subcellularLocation>
</comment>
<evidence type="ECO:0000256" key="1">
    <source>
        <dbReference type="ARBA" id="ARBA00004141"/>
    </source>
</evidence>
<dbReference type="InterPro" id="IPR017978">
    <property type="entry name" value="GPCR_3_C"/>
</dbReference>
<feature type="transmembrane region" description="Helical" evidence="5">
    <location>
        <begin position="240"/>
        <end position="264"/>
    </location>
</feature>
<keyword evidence="4 5" id="KW-0472">Membrane</keyword>
<evidence type="ECO:0000313" key="7">
    <source>
        <dbReference type="EMBL" id="ORY54618.1"/>
    </source>
</evidence>
<keyword evidence="8" id="KW-1185">Reference proteome</keyword>
<dbReference type="Proteomes" id="UP000193920">
    <property type="component" value="Unassembled WGS sequence"/>
</dbReference>
<evidence type="ECO:0000313" key="8">
    <source>
        <dbReference type="Proteomes" id="UP000193920"/>
    </source>
</evidence>
<reference evidence="7 8" key="1">
    <citation type="submission" date="2016-08" db="EMBL/GenBank/DDBJ databases">
        <title>A Parts List for Fungal Cellulosomes Revealed by Comparative Genomics.</title>
        <authorList>
            <consortium name="DOE Joint Genome Institute"/>
            <person name="Haitjema C.H."/>
            <person name="Gilmore S.P."/>
            <person name="Henske J.K."/>
            <person name="Solomon K.V."/>
            <person name="De Groot R."/>
            <person name="Kuo A."/>
            <person name="Mondo S.J."/>
            <person name="Salamov A.A."/>
            <person name="Labutti K."/>
            <person name="Zhao Z."/>
            <person name="Chiniquy J."/>
            <person name="Barry K."/>
            <person name="Brewer H.M."/>
            <person name="Purvine S.O."/>
            <person name="Wright A.T."/>
            <person name="Boxma B."/>
            <person name="Van Alen T."/>
            <person name="Hackstein J.H."/>
            <person name="Baker S.E."/>
            <person name="Grigoriev I.V."/>
            <person name="O'Malley M.A."/>
        </authorList>
    </citation>
    <scope>NUCLEOTIDE SEQUENCE [LARGE SCALE GENOMIC DNA]</scope>
    <source>
        <strain evidence="7 8">G1</strain>
    </source>
</reference>
<name>A0A1Y2D5N7_9FUNG</name>
<dbReference type="SUPFAM" id="SSF53850">
    <property type="entry name" value="Periplasmic binding protein-like II"/>
    <property type="match status" value="1"/>
</dbReference>
<gene>
    <name evidence="7" type="ORF">LY90DRAFT_273454</name>
</gene>
<dbReference type="GO" id="GO:0016020">
    <property type="term" value="C:membrane"/>
    <property type="evidence" value="ECO:0007669"/>
    <property type="project" value="UniProtKB-SubCell"/>
</dbReference>
<feature type="transmembrane region" description="Helical" evidence="5">
    <location>
        <begin position="459"/>
        <end position="480"/>
    </location>
</feature>